<keyword evidence="2" id="KW-1185">Reference proteome</keyword>
<reference evidence="1 2" key="1">
    <citation type="journal article" date="2018" name="Science">
        <title>The opium poppy genome and morphinan production.</title>
        <authorList>
            <person name="Guo L."/>
            <person name="Winzer T."/>
            <person name="Yang X."/>
            <person name="Li Y."/>
            <person name="Ning Z."/>
            <person name="He Z."/>
            <person name="Teodor R."/>
            <person name="Lu Y."/>
            <person name="Bowser T.A."/>
            <person name="Graham I.A."/>
            <person name="Ye K."/>
        </authorList>
    </citation>
    <scope>NUCLEOTIDE SEQUENCE [LARGE SCALE GENOMIC DNA]</scope>
    <source>
        <strain evidence="2">cv. HN1</strain>
        <tissue evidence="1">Leaves</tissue>
    </source>
</reference>
<evidence type="ECO:0000313" key="1">
    <source>
        <dbReference type="EMBL" id="RZC55352.1"/>
    </source>
</evidence>
<dbReference type="EMBL" id="CM010717">
    <property type="protein sequence ID" value="RZC55352.1"/>
    <property type="molecule type" value="Genomic_DNA"/>
</dbReference>
<organism evidence="1 2">
    <name type="scientific">Papaver somniferum</name>
    <name type="common">Opium poppy</name>
    <dbReference type="NCBI Taxonomy" id="3469"/>
    <lineage>
        <taxon>Eukaryota</taxon>
        <taxon>Viridiplantae</taxon>
        <taxon>Streptophyta</taxon>
        <taxon>Embryophyta</taxon>
        <taxon>Tracheophyta</taxon>
        <taxon>Spermatophyta</taxon>
        <taxon>Magnoliopsida</taxon>
        <taxon>Ranunculales</taxon>
        <taxon>Papaveraceae</taxon>
        <taxon>Papaveroideae</taxon>
        <taxon>Papaver</taxon>
    </lineage>
</organism>
<proteinExistence type="predicted"/>
<protein>
    <submittedName>
        <fullName evidence="1">Uncharacterized protein</fullName>
    </submittedName>
</protein>
<name>A0A4Y7J5L5_PAPSO</name>
<accession>A0A4Y7J5L5</accession>
<evidence type="ECO:0000313" key="2">
    <source>
        <dbReference type="Proteomes" id="UP000316621"/>
    </source>
</evidence>
<sequence>MDLAVDDRYFRSRNGTSDRAVVRADPVVPCKL</sequence>
<dbReference type="Proteomes" id="UP000316621">
    <property type="component" value="Chromosome 3"/>
</dbReference>
<dbReference type="AlphaFoldDB" id="A0A4Y7J5L5"/>
<dbReference type="Gramene" id="RZC55352">
    <property type="protein sequence ID" value="RZC55352"/>
    <property type="gene ID" value="C5167_014203"/>
</dbReference>
<gene>
    <name evidence="1" type="ORF">C5167_014203</name>
</gene>